<feature type="compositionally biased region" description="Acidic residues" evidence="1">
    <location>
        <begin position="57"/>
        <end position="70"/>
    </location>
</feature>
<keyword evidence="3" id="KW-1185">Reference proteome</keyword>
<gene>
    <name evidence="2" type="ORF">HZH68_015178</name>
</gene>
<reference evidence="2" key="1">
    <citation type="journal article" date="2020" name="G3 (Bethesda)">
        <title>High-Quality Assemblies for Three Invasive Social Wasps from the &lt;i&gt;Vespula&lt;/i&gt; Genus.</title>
        <authorList>
            <person name="Harrop T.W.R."/>
            <person name="Guhlin J."/>
            <person name="McLaughlin G.M."/>
            <person name="Permina E."/>
            <person name="Stockwell P."/>
            <person name="Gilligan J."/>
            <person name="Le Lec M.F."/>
            <person name="Gruber M.A.M."/>
            <person name="Quinn O."/>
            <person name="Lovegrove M."/>
            <person name="Duncan E.J."/>
            <person name="Remnant E.J."/>
            <person name="Van Eeckhoven J."/>
            <person name="Graham B."/>
            <person name="Knapp R.A."/>
            <person name="Langford K.W."/>
            <person name="Kronenberg Z."/>
            <person name="Press M.O."/>
            <person name="Eacker S.M."/>
            <person name="Wilson-Rankin E.E."/>
            <person name="Purcell J."/>
            <person name="Lester P.J."/>
            <person name="Dearden P.K."/>
        </authorList>
    </citation>
    <scope>NUCLEOTIDE SEQUENCE</scope>
    <source>
        <strain evidence="2">Linc-1</strain>
    </source>
</reference>
<dbReference type="EMBL" id="JACSDZ010000019">
    <property type="protein sequence ID" value="KAF7383329.1"/>
    <property type="molecule type" value="Genomic_DNA"/>
</dbReference>
<evidence type="ECO:0000313" key="3">
    <source>
        <dbReference type="Proteomes" id="UP000617340"/>
    </source>
</evidence>
<protein>
    <submittedName>
        <fullName evidence="2">Uncharacterized protein</fullName>
    </submittedName>
</protein>
<feature type="compositionally biased region" description="Basic and acidic residues" evidence="1">
    <location>
        <begin position="47"/>
        <end position="56"/>
    </location>
</feature>
<dbReference type="AlphaFoldDB" id="A0A834MTP8"/>
<feature type="region of interest" description="Disordered" evidence="1">
    <location>
        <begin position="47"/>
        <end position="79"/>
    </location>
</feature>
<organism evidence="2 3">
    <name type="scientific">Vespula germanica</name>
    <name type="common">German yellow jacket</name>
    <name type="synonym">Paravespula germanica</name>
    <dbReference type="NCBI Taxonomy" id="30212"/>
    <lineage>
        <taxon>Eukaryota</taxon>
        <taxon>Metazoa</taxon>
        <taxon>Ecdysozoa</taxon>
        <taxon>Arthropoda</taxon>
        <taxon>Hexapoda</taxon>
        <taxon>Insecta</taxon>
        <taxon>Pterygota</taxon>
        <taxon>Neoptera</taxon>
        <taxon>Endopterygota</taxon>
        <taxon>Hymenoptera</taxon>
        <taxon>Apocrita</taxon>
        <taxon>Aculeata</taxon>
        <taxon>Vespoidea</taxon>
        <taxon>Vespidae</taxon>
        <taxon>Vespinae</taxon>
        <taxon>Vespula</taxon>
    </lineage>
</organism>
<accession>A0A834MTP8</accession>
<evidence type="ECO:0000256" key="1">
    <source>
        <dbReference type="SAM" id="MobiDB-lite"/>
    </source>
</evidence>
<dbReference type="Proteomes" id="UP000617340">
    <property type="component" value="Unassembled WGS sequence"/>
</dbReference>
<feature type="compositionally biased region" description="Basic and acidic residues" evidence="1">
    <location>
        <begin position="15"/>
        <end position="27"/>
    </location>
</feature>
<sequence>MGRAAFQGPEISVDFQDRSKGRTTVQEDRNDLQLVNLCVPSRSAIVKEKEKEKKVDDDDDNDDDDEDEEKEERKEMRENIEIGERGYMYTEHATAASRRCACVAQWQRVYRHSCIVAMTAARPSRVFPSPPFSTF</sequence>
<proteinExistence type="predicted"/>
<name>A0A834MTP8_VESGE</name>
<feature type="region of interest" description="Disordered" evidence="1">
    <location>
        <begin position="1"/>
        <end position="27"/>
    </location>
</feature>
<evidence type="ECO:0000313" key="2">
    <source>
        <dbReference type="EMBL" id="KAF7383329.1"/>
    </source>
</evidence>
<comment type="caution">
    <text evidence="2">The sequence shown here is derived from an EMBL/GenBank/DDBJ whole genome shotgun (WGS) entry which is preliminary data.</text>
</comment>